<dbReference type="EMBL" id="BART01039359">
    <property type="protein sequence ID" value="GAH13186.1"/>
    <property type="molecule type" value="Genomic_DNA"/>
</dbReference>
<dbReference type="AlphaFoldDB" id="X1CXF5"/>
<accession>X1CXF5</accession>
<sequence>MIIEGEGFIKELELRGVKLPEKVVNIVITIPADGTVKVNYLCLLDERTLSLIMKSLNKNNYGK</sequence>
<evidence type="ECO:0000313" key="1">
    <source>
        <dbReference type="EMBL" id="GAH13186.1"/>
    </source>
</evidence>
<name>X1CXF5_9ZZZZ</name>
<gene>
    <name evidence="1" type="ORF">S01H4_64737</name>
</gene>
<protein>
    <submittedName>
        <fullName evidence="1">Uncharacterized protein</fullName>
    </submittedName>
</protein>
<reference evidence="1" key="1">
    <citation type="journal article" date="2014" name="Front. Microbiol.">
        <title>High frequency of phylogenetically diverse reductive dehalogenase-homologous genes in deep subseafloor sedimentary metagenomes.</title>
        <authorList>
            <person name="Kawai M."/>
            <person name="Futagami T."/>
            <person name="Toyoda A."/>
            <person name="Takaki Y."/>
            <person name="Nishi S."/>
            <person name="Hori S."/>
            <person name="Arai W."/>
            <person name="Tsubouchi T."/>
            <person name="Morono Y."/>
            <person name="Uchiyama I."/>
            <person name="Ito T."/>
            <person name="Fujiyama A."/>
            <person name="Inagaki F."/>
            <person name="Takami H."/>
        </authorList>
    </citation>
    <scope>NUCLEOTIDE SEQUENCE</scope>
    <source>
        <strain evidence="1">Expedition CK06-06</strain>
    </source>
</reference>
<comment type="caution">
    <text evidence="1">The sequence shown here is derived from an EMBL/GenBank/DDBJ whole genome shotgun (WGS) entry which is preliminary data.</text>
</comment>
<organism evidence="1">
    <name type="scientific">marine sediment metagenome</name>
    <dbReference type="NCBI Taxonomy" id="412755"/>
    <lineage>
        <taxon>unclassified sequences</taxon>
        <taxon>metagenomes</taxon>
        <taxon>ecological metagenomes</taxon>
    </lineage>
</organism>
<proteinExistence type="predicted"/>